<comment type="caution">
    <text evidence="12">The sequence shown here is derived from an EMBL/GenBank/DDBJ whole genome shotgun (WGS) entry which is preliminary data.</text>
</comment>
<sequence>MTDLKQLAERLLNEAVQKIIQNTISQAQQHQKQMLASLDPATKLPLCDTCRLPKQLDPPLAPKVRGTTTEPSSSIQLCERRPWARRPGYDIYDNPFPKADATARQPTKKEREAAKAKAVEGTPASEEAQNGTGPPSPSENGGEQSTRKGEKKASKIDEKLKNGTYVPWQTCPSCKRSLLITRFAKHLEQCMGLSGRQASRNVLLKMSATPGGSRAGTPVLANGSQENGNDEDGEGSVKGAGSMKKKLLKKGVKLQMKKEKMNGKVNTDATLSSASKRPPVMNPASRHSPAPSSVDKRDRDEMLLGDDGEEDDSAIRSAKRQKFSRVGSTASLVSASGSVLERRESLGSSFVDGDEGEGGSLVDE</sequence>
<evidence type="ECO:0000256" key="6">
    <source>
        <dbReference type="ARBA" id="ARBA00023015"/>
    </source>
</evidence>
<feature type="compositionally biased region" description="Polar residues" evidence="11">
    <location>
        <begin position="127"/>
        <end position="144"/>
    </location>
</feature>
<dbReference type="Proteomes" id="UP001310890">
    <property type="component" value="Unassembled WGS sequence"/>
</dbReference>
<dbReference type="AlphaFoldDB" id="A0AAN7TRN4"/>
<keyword evidence="2" id="KW-0479">Metal-binding</keyword>
<feature type="compositionally biased region" description="Basic and acidic residues" evidence="11">
    <location>
        <begin position="145"/>
        <end position="158"/>
    </location>
</feature>
<evidence type="ECO:0000313" key="12">
    <source>
        <dbReference type="EMBL" id="KAK5114692.1"/>
    </source>
</evidence>
<dbReference type="GO" id="GO:0008270">
    <property type="term" value="F:zinc ion binding"/>
    <property type="evidence" value="ECO:0007669"/>
    <property type="project" value="UniProtKB-KW"/>
</dbReference>
<evidence type="ECO:0000256" key="10">
    <source>
        <dbReference type="RuleBase" id="RU261113"/>
    </source>
</evidence>
<evidence type="ECO:0000256" key="1">
    <source>
        <dbReference type="ARBA" id="ARBA00004123"/>
    </source>
</evidence>
<proteinExistence type="inferred from homology"/>
<feature type="compositionally biased region" description="Polar residues" evidence="11">
    <location>
        <begin position="326"/>
        <end position="337"/>
    </location>
</feature>
<dbReference type="Gene3D" id="3.30.160.60">
    <property type="entry name" value="Classic Zinc Finger"/>
    <property type="match status" value="1"/>
</dbReference>
<evidence type="ECO:0000256" key="3">
    <source>
        <dbReference type="ARBA" id="ARBA00022771"/>
    </source>
</evidence>
<keyword evidence="8" id="KW-0804">Transcription</keyword>
<dbReference type="GO" id="GO:0006325">
    <property type="term" value="P:chromatin organization"/>
    <property type="evidence" value="ECO:0007669"/>
    <property type="project" value="UniProtKB-KW"/>
</dbReference>
<feature type="compositionally biased region" description="Basic residues" evidence="11">
    <location>
        <begin position="243"/>
        <end position="252"/>
    </location>
</feature>
<evidence type="ECO:0000256" key="11">
    <source>
        <dbReference type="SAM" id="MobiDB-lite"/>
    </source>
</evidence>
<comment type="similarity">
    <text evidence="10">Belongs to the SGF11 family.</text>
</comment>
<feature type="region of interest" description="Disordered" evidence="11">
    <location>
        <begin position="55"/>
        <end position="158"/>
    </location>
</feature>
<evidence type="ECO:0000256" key="5">
    <source>
        <dbReference type="ARBA" id="ARBA00022853"/>
    </source>
</evidence>
<comment type="subcellular location">
    <subcellularLocation>
        <location evidence="1 10">Nucleus</location>
    </subcellularLocation>
</comment>
<dbReference type="GO" id="GO:0005634">
    <property type="term" value="C:nucleus"/>
    <property type="evidence" value="ECO:0007669"/>
    <property type="project" value="UniProtKB-SubCell"/>
</dbReference>
<evidence type="ECO:0000256" key="4">
    <source>
        <dbReference type="ARBA" id="ARBA00022833"/>
    </source>
</evidence>
<keyword evidence="9" id="KW-0539">Nucleus</keyword>
<feature type="compositionally biased region" description="Polar residues" evidence="11">
    <location>
        <begin position="264"/>
        <end position="275"/>
    </location>
</feature>
<evidence type="ECO:0000313" key="13">
    <source>
        <dbReference type="Proteomes" id="UP001310890"/>
    </source>
</evidence>
<accession>A0AAN7TRN4</accession>
<keyword evidence="4" id="KW-0862">Zinc</keyword>
<feature type="compositionally biased region" description="Basic and acidic residues" evidence="11">
    <location>
        <begin position="107"/>
        <end position="118"/>
    </location>
</feature>
<gene>
    <name evidence="12" type="ORF">LTR62_002265</name>
</gene>
<dbReference type="EMBL" id="JAVRRL010000016">
    <property type="protein sequence ID" value="KAK5114692.1"/>
    <property type="molecule type" value="Genomic_DNA"/>
</dbReference>
<evidence type="ECO:0000256" key="2">
    <source>
        <dbReference type="ARBA" id="ARBA00022723"/>
    </source>
</evidence>
<feature type="compositionally biased region" description="Acidic residues" evidence="11">
    <location>
        <begin position="303"/>
        <end position="312"/>
    </location>
</feature>
<evidence type="ECO:0000256" key="8">
    <source>
        <dbReference type="ARBA" id="ARBA00023163"/>
    </source>
</evidence>
<dbReference type="Pfam" id="PF08209">
    <property type="entry name" value="Sgf11"/>
    <property type="match status" value="1"/>
</dbReference>
<organism evidence="12 13">
    <name type="scientific">Meristemomyces frigidus</name>
    <dbReference type="NCBI Taxonomy" id="1508187"/>
    <lineage>
        <taxon>Eukaryota</taxon>
        <taxon>Fungi</taxon>
        <taxon>Dikarya</taxon>
        <taxon>Ascomycota</taxon>
        <taxon>Pezizomycotina</taxon>
        <taxon>Dothideomycetes</taxon>
        <taxon>Dothideomycetidae</taxon>
        <taxon>Mycosphaerellales</taxon>
        <taxon>Teratosphaeriaceae</taxon>
        <taxon>Meristemomyces</taxon>
    </lineage>
</organism>
<feature type="region of interest" description="Disordered" evidence="11">
    <location>
        <begin position="207"/>
        <end position="364"/>
    </location>
</feature>
<keyword evidence="3" id="KW-0863">Zinc-finger</keyword>
<evidence type="ECO:0000256" key="7">
    <source>
        <dbReference type="ARBA" id="ARBA00023159"/>
    </source>
</evidence>
<reference evidence="12" key="1">
    <citation type="submission" date="2023-08" db="EMBL/GenBank/DDBJ databases">
        <title>Black Yeasts Isolated from many extreme environments.</title>
        <authorList>
            <person name="Coleine C."/>
            <person name="Stajich J.E."/>
            <person name="Selbmann L."/>
        </authorList>
    </citation>
    <scope>NUCLEOTIDE SEQUENCE</scope>
    <source>
        <strain evidence="12">CCFEE 5401</strain>
    </source>
</reference>
<dbReference type="InterPro" id="IPR013246">
    <property type="entry name" value="SAGA_su_Sgf11"/>
</dbReference>
<keyword evidence="6" id="KW-0805">Transcription regulation</keyword>
<keyword evidence="5" id="KW-0156">Chromatin regulator</keyword>
<protein>
    <recommendedName>
        <fullName evidence="10">SAGA-associated factor 11</fullName>
    </recommendedName>
</protein>
<evidence type="ECO:0000256" key="9">
    <source>
        <dbReference type="ARBA" id="ARBA00023242"/>
    </source>
</evidence>
<feature type="compositionally biased region" description="Polar residues" evidence="11">
    <location>
        <begin position="66"/>
        <end position="76"/>
    </location>
</feature>
<keyword evidence="7 10" id="KW-0010">Activator</keyword>
<feature type="compositionally biased region" description="Acidic residues" evidence="11">
    <location>
        <begin position="352"/>
        <end position="364"/>
    </location>
</feature>
<dbReference type="GO" id="GO:0070461">
    <property type="term" value="C:SAGA-type complex"/>
    <property type="evidence" value="ECO:0007669"/>
    <property type="project" value="UniProtKB-ARBA"/>
</dbReference>
<name>A0AAN7TRN4_9PEZI</name>